<dbReference type="Pfam" id="PF08264">
    <property type="entry name" value="Anticodon_1"/>
    <property type="match status" value="1"/>
</dbReference>
<keyword evidence="5" id="KW-0648">Protein biosynthesis</keyword>
<sequence length="233" mass="25822">MHRDLVQRYAETQAILLAPVAPHWCEYICVEVLGNPGSNHDASFPRAAPNDTKLTATLVYIRRTTCAVNSSQHKKLIKGKEISFDPKLPYKLDLYYDPAFPTWQMDSIRQVSEALEKFGFVNAQDIGKEMDKGAMKRAKPFIQDFTKSLERGQGKRKVLCTEVPFDEETVLKAMVPGFIQSLPKCQAVDLIEVVGAEAQCGVFADSGQPVKGLAPVSSGATPDEPRFQFDNVA</sequence>
<dbReference type="OrthoDB" id="10249672at2759"/>
<dbReference type="InterPro" id="IPR013155">
    <property type="entry name" value="M/V/L/I-tRNA-synth_anticd-bd"/>
</dbReference>
<feature type="domain" description="Methionyl/Valyl/Leucyl/Isoleucyl-tRNA synthetase anticodon-binding" evidence="8">
    <location>
        <begin position="5"/>
        <end position="67"/>
    </location>
</feature>
<keyword evidence="3" id="KW-0547">Nucleotide-binding</keyword>
<evidence type="ECO:0000256" key="6">
    <source>
        <dbReference type="ARBA" id="ARBA00023146"/>
    </source>
</evidence>
<comment type="caution">
    <text evidence="9">The sequence shown here is derived from an EMBL/GenBank/DDBJ whole genome shotgun (WGS) entry which is preliminary data.</text>
</comment>
<dbReference type="GO" id="GO:0004823">
    <property type="term" value="F:leucine-tRNA ligase activity"/>
    <property type="evidence" value="ECO:0007669"/>
    <property type="project" value="InterPro"/>
</dbReference>
<dbReference type="AlphaFoldDB" id="A0A161W0F6"/>
<evidence type="ECO:0000256" key="7">
    <source>
        <dbReference type="SAM" id="MobiDB-lite"/>
    </source>
</evidence>
<dbReference type="EMBL" id="LFIV01000266">
    <property type="protein sequence ID" value="KZL64613.1"/>
    <property type="molecule type" value="Genomic_DNA"/>
</dbReference>
<keyword evidence="10" id="KW-1185">Reference proteome</keyword>
<evidence type="ECO:0000313" key="10">
    <source>
        <dbReference type="Proteomes" id="UP000076552"/>
    </source>
</evidence>
<evidence type="ECO:0000256" key="2">
    <source>
        <dbReference type="ARBA" id="ARBA00022598"/>
    </source>
</evidence>
<dbReference type="Proteomes" id="UP000076552">
    <property type="component" value="Unassembled WGS sequence"/>
</dbReference>
<evidence type="ECO:0000256" key="4">
    <source>
        <dbReference type="ARBA" id="ARBA00022840"/>
    </source>
</evidence>
<dbReference type="PANTHER" id="PTHR45794">
    <property type="entry name" value="LEUCYL-TRNA SYNTHETASE"/>
    <property type="match status" value="1"/>
</dbReference>
<organism evidence="9 10">
    <name type="scientific">Colletotrichum tofieldiae</name>
    <dbReference type="NCBI Taxonomy" id="708197"/>
    <lineage>
        <taxon>Eukaryota</taxon>
        <taxon>Fungi</taxon>
        <taxon>Dikarya</taxon>
        <taxon>Ascomycota</taxon>
        <taxon>Pezizomycotina</taxon>
        <taxon>Sordariomycetes</taxon>
        <taxon>Hypocreomycetidae</taxon>
        <taxon>Glomerellales</taxon>
        <taxon>Glomerellaceae</taxon>
        <taxon>Colletotrichum</taxon>
        <taxon>Colletotrichum spaethianum species complex</taxon>
    </lineage>
</organism>
<protein>
    <submittedName>
        <fullName evidence="9">Leucyl-tRNA synthetase</fullName>
    </submittedName>
</protein>
<keyword evidence="2" id="KW-0436">Ligase</keyword>
<dbReference type="SUPFAM" id="SSF47323">
    <property type="entry name" value="Anticodon-binding domain of a subclass of class I aminoacyl-tRNA synthetases"/>
    <property type="match status" value="1"/>
</dbReference>
<evidence type="ECO:0000313" key="9">
    <source>
        <dbReference type="EMBL" id="KZL64613.1"/>
    </source>
</evidence>
<dbReference type="STRING" id="708197.A0A161W0F6"/>
<gene>
    <name evidence="9" type="ORF">CT0861_01637</name>
</gene>
<keyword evidence="6 9" id="KW-0030">Aminoacyl-tRNA synthetase</keyword>
<keyword evidence="4" id="KW-0067">ATP-binding</keyword>
<accession>A0A161W0F6</accession>
<dbReference type="PANTHER" id="PTHR45794:SF1">
    <property type="entry name" value="LEUCINE--TRNA LIGASE, CYTOPLASMIC"/>
    <property type="match status" value="1"/>
</dbReference>
<dbReference type="InterPro" id="IPR004493">
    <property type="entry name" value="Leu-tRNA-synth_Ia_arc/euk"/>
</dbReference>
<name>A0A161W0F6_9PEZI</name>
<dbReference type="InterPro" id="IPR009080">
    <property type="entry name" value="tRNAsynth_Ia_anticodon-bd"/>
</dbReference>
<evidence type="ECO:0000256" key="5">
    <source>
        <dbReference type="ARBA" id="ARBA00022917"/>
    </source>
</evidence>
<proteinExistence type="inferred from homology"/>
<comment type="similarity">
    <text evidence="1">Belongs to the class-I aminoacyl-tRNA synthetase family.</text>
</comment>
<evidence type="ECO:0000259" key="8">
    <source>
        <dbReference type="Pfam" id="PF08264"/>
    </source>
</evidence>
<evidence type="ECO:0000256" key="3">
    <source>
        <dbReference type="ARBA" id="ARBA00022741"/>
    </source>
</evidence>
<feature type="region of interest" description="Disordered" evidence="7">
    <location>
        <begin position="214"/>
        <end position="233"/>
    </location>
</feature>
<evidence type="ECO:0000256" key="1">
    <source>
        <dbReference type="ARBA" id="ARBA00005594"/>
    </source>
</evidence>
<dbReference type="GO" id="GO:0006429">
    <property type="term" value="P:leucyl-tRNA aminoacylation"/>
    <property type="evidence" value="ECO:0007669"/>
    <property type="project" value="InterPro"/>
</dbReference>
<dbReference type="GO" id="GO:0005524">
    <property type="term" value="F:ATP binding"/>
    <property type="evidence" value="ECO:0007669"/>
    <property type="project" value="UniProtKB-KW"/>
</dbReference>
<reference evidence="9 10" key="1">
    <citation type="submission" date="2015-06" db="EMBL/GenBank/DDBJ databases">
        <title>Survival trade-offs in plant roots during colonization by closely related pathogenic and mutualistic fungi.</title>
        <authorList>
            <person name="Hacquard S."/>
            <person name="Kracher B."/>
            <person name="Hiruma K."/>
            <person name="Weinman A."/>
            <person name="Muench P."/>
            <person name="Garrido Oter R."/>
            <person name="Ver Loren van Themaat E."/>
            <person name="Dallerey J.-F."/>
            <person name="Damm U."/>
            <person name="Henrissat B."/>
            <person name="Lespinet O."/>
            <person name="Thon M."/>
            <person name="Kemen E."/>
            <person name="McHardy A.C."/>
            <person name="Schulze-Lefert P."/>
            <person name="O'Connell R.J."/>
        </authorList>
    </citation>
    <scope>NUCLEOTIDE SEQUENCE [LARGE SCALE GENOMIC DNA]</scope>
    <source>
        <strain evidence="9 10">0861</strain>
    </source>
</reference>